<keyword evidence="2" id="KW-1185">Reference proteome</keyword>
<dbReference type="PANTHER" id="PTHR40593:SF1">
    <property type="entry name" value="PENICILLIN-BINDING PROTEIN ACTIVATOR LPOB"/>
    <property type="match status" value="1"/>
</dbReference>
<dbReference type="PANTHER" id="PTHR40593">
    <property type="entry name" value="PENICILLIN-BINDING PROTEIN ACTIVATOR LPOB"/>
    <property type="match status" value="1"/>
</dbReference>
<dbReference type="EMBL" id="CP003903">
    <property type="protein sequence ID" value="AGC03676.1"/>
    <property type="molecule type" value="Genomic_DNA"/>
</dbReference>
<name>A0ABM5NDK3_9ENTR</name>
<protein>
    <submittedName>
        <fullName evidence="1">Penicillin-binding protein activator LpoB</fullName>
    </submittedName>
</protein>
<reference evidence="1 2" key="1">
    <citation type="journal article" date="2013" name="Genome Biol. Evol.">
        <title>Sequence context of indel mutations and their effect on protein evolution in a bacterial endosymbiont.</title>
        <authorList>
            <person name="Williams L.E."/>
            <person name="Wernegreen J.J."/>
        </authorList>
    </citation>
    <scope>NUCLEOTIDE SEQUENCE [LARGE SCALE GENOMIC DNA]</scope>
    <source>
        <strain evidence="1 2">640</strain>
    </source>
</reference>
<dbReference type="Pfam" id="PF13036">
    <property type="entry name" value="LpoB"/>
    <property type="match status" value="1"/>
</dbReference>
<dbReference type="InterPro" id="IPR014094">
    <property type="entry name" value="LpoB"/>
</dbReference>
<evidence type="ECO:0000313" key="2">
    <source>
        <dbReference type="Proteomes" id="UP000011067"/>
    </source>
</evidence>
<proteinExistence type="predicted"/>
<organism evidence="1 2">
    <name type="scientific">Candidatus Blochmanniella chromaiodes str. 640</name>
    <dbReference type="NCBI Taxonomy" id="1240471"/>
    <lineage>
        <taxon>Bacteria</taxon>
        <taxon>Pseudomonadati</taxon>
        <taxon>Pseudomonadota</taxon>
        <taxon>Gammaproteobacteria</taxon>
        <taxon>Enterobacterales</taxon>
        <taxon>Enterobacteriaceae</taxon>
        <taxon>ant endosymbionts</taxon>
        <taxon>Candidatus Blochmanniella</taxon>
    </lineage>
</organism>
<accession>A0ABM5NDK3</accession>
<dbReference type="Proteomes" id="UP000011067">
    <property type="component" value="Chromosome"/>
</dbReference>
<gene>
    <name evidence="1" type="primary">lpoB</name>
    <name evidence="1" type="synonym">ycfM</name>
    <name evidence="1" type="ORF">BCHRO640_420</name>
</gene>
<dbReference type="Gene3D" id="3.40.50.10610">
    <property type="entry name" value="ABC-type transport auxiliary lipoprotein component"/>
    <property type="match status" value="1"/>
</dbReference>
<sequence>MIVNKKIVYLFLSMIFLDHIGWCGDNVPILTTEPTLLIPQKINLINWQPVLLRMLQSVFFFDNIERDSVLLVNMVKNKTDGILQASKITNILINYIVENTRKYNVIDMGVLYSVYRELGMLPEDNRNSYSFSMKIANYLKANYILYGIAYGDASKPSLELQLISVKTGEILRVVNSSV</sequence>
<evidence type="ECO:0000313" key="1">
    <source>
        <dbReference type="EMBL" id="AGC03676.1"/>
    </source>
</evidence>